<sequence length="45" mass="5194">MYNVLCRNNDKFPSSSIVNCCTDVTFSVKFQFSFSIVQLNRCSCF</sequence>
<accession>A0A8C5UJF3</accession>
<evidence type="ECO:0000313" key="2">
    <source>
        <dbReference type="Proteomes" id="UP000694560"/>
    </source>
</evidence>
<organism evidence="1 2">
    <name type="scientific">Malurus cyaneus samueli</name>
    <dbReference type="NCBI Taxonomy" id="2593467"/>
    <lineage>
        <taxon>Eukaryota</taxon>
        <taxon>Metazoa</taxon>
        <taxon>Chordata</taxon>
        <taxon>Craniata</taxon>
        <taxon>Vertebrata</taxon>
        <taxon>Euteleostomi</taxon>
        <taxon>Archelosauria</taxon>
        <taxon>Archosauria</taxon>
        <taxon>Dinosauria</taxon>
        <taxon>Saurischia</taxon>
        <taxon>Theropoda</taxon>
        <taxon>Coelurosauria</taxon>
        <taxon>Aves</taxon>
        <taxon>Neognathae</taxon>
        <taxon>Neoaves</taxon>
        <taxon>Telluraves</taxon>
        <taxon>Australaves</taxon>
        <taxon>Passeriformes</taxon>
        <taxon>Meliphagoidea</taxon>
        <taxon>Maluridae</taxon>
        <taxon>Malurus</taxon>
    </lineage>
</organism>
<protein>
    <submittedName>
        <fullName evidence="1">Uncharacterized protein</fullName>
    </submittedName>
</protein>
<evidence type="ECO:0000313" key="1">
    <source>
        <dbReference type="Ensembl" id="ENSMCSP00000022656.1"/>
    </source>
</evidence>
<dbReference type="AlphaFoldDB" id="A0A8C5UJF3"/>
<dbReference type="OrthoDB" id="10348392at2759"/>
<keyword evidence="2" id="KW-1185">Reference proteome</keyword>
<dbReference type="Proteomes" id="UP000694560">
    <property type="component" value="Unplaced"/>
</dbReference>
<reference evidence="1" key="1">
    <citation type="submission" date="2025-08" db="UniProtKB">
        <authorList>
            <consortium name="Ensembl"/>
        </authorList>
    </citation>
    <scope>IDENTIFICATION</scope>
</reference>
<dbReference type="Ensembl" id="ENSMCST00000023233.1">
    <property type="protein sequence ID" value="ENSMCSP00000022656.1"/>
    <property type="gene ID" value="ENSMCSG00000015793.1"/>
</dbReference>
<proteinExistence type="predicted"/>
<reference evidence="1" key="2">
    <citation type="submission" date="2025-09" db="UniProtKB">
        <authorList>
            <consortium name="Ensembl"/>
        </authorList>
    </citation>
    <scope>IDENTIFICATION</scope>
</reference>
<name>A0A8C5UJF3_9PASS</name>